<dbReference type="EMBL" id="AZEH01000039">
    <property type="protein sequence ID" value="KRL04582.1"/>
    <property type="molecule type" value="Genomic_DNA"/>
</dbReference>
<evidence type="ECO:0000313" key="10">
    <source>
        <dbReference type="EMBL" id="KRL04582.1"/>
    </source>
</evidence>
<reference evidence="10 11" key="1">
    <citation type="journal article" date="2015" name="Genome Announc.">
        <title>Expanding the biotechnology potential of lactobacilli through comparative genomics of 213 strains and associated genera.</title>
        <authorList>
            <person name="Sun Z."/>
            <person name="Harris H.M."/>
            <person name="McCann A."/>
            <person name="Guo C."/>
            <person name="Argimon S."/>
            <person name="Zhang W."/>
            <person name="Yang X."/>
            <person name="Jeffery I.B."/>
            <person name="Cooney J.C."/>
            <person name="Kagawa T.F."/>
            <person name="Liu W."/>
            <person name="Song Y."/>
            <person name="Salvetti E."/>
            <person name="Wrobel A."/>
            <person name="Rasinkangas P."/>
            <person name="Parkhill J."/>
            <person name="Rea M.C."/>
            <person name="O'Sullivan O."/>
            <person name="Ritari J."/>
            <person name="Douillard F.P."/>
            <person name="Paul Ross R."/>
            <person name="Yang R."/>
            <person name="Briner A.E."/>
            <person name="Felis G.E."/>
            <person name="de Vos W.M."/>
            <person name="Barrangou R."/>
            <person name="Klaenhammer T.R."/>
            <person name="Caufield P.W."/>
            <person name="Cui Y."/>
            <person name="Zhang H."/>
            <person name="O'Toole P.W."/>
        </authorList>
    </citation>
    <scope>NUCLEOTIDE SEQUENCE [LARGE SCALE GENOMIC DNA]</scope>
    <source>
        <strain evidence="10 11">DSM 19972</strain>
    </source>
</reference>
<evidence type="ECO:0000256" key="7">
    <source>
        <dbReference type="ARBA" id="ARBA00023136"/>
    </source>
</evidence>
<feature type="transmembrane region" description="Helical" evidence="9">
    <location>
        <begin position="145"/>
        <end position="166"/>
    </location>
</feature>
<sequence length="179" mass="18899">MTKEKIHSLTLAGILLAVLVVCSQITIPLPLVPLTLQTFAIGLIASLLPVSYAVEVVFAYLVLGAIGLPVFAGFSGGFAVFVGPTGGYLVSFVLYALVTSLYLKYRGHSFIDLVVANVIGVLLNLLVGSLWMIPVLHLSIKAALAIGFVPFLIPGVIKLLVVVLLAGRLQNTFSNAPQN</sequence>
<dbReference type="STRING" id="1423777.FD46_GL001714"/>
<evidence type="ECO:0000256" key="8">
    <source>
        <dbReference type="PIRNR" id="PIRNR016661"/>
    </source>
</evidence>
<accession>A0A0R1M944</accession>
<evidence type="ECO:0000256" key="6">
    <source>
        <dbReference type="ARBA" id="ARBA00022989"/>
    </source>
</evidence>
<dbReference type="PANTHER" id="PTHR34295:SF4">
    <property type="entry name" value="BIOTIN TRANSPORTER BIOY-RELATED"/>
    <property type="match status" value="1"/>
</dbReference>
<keyword evidence="11" id="KW-1185">Reference proteome</keyword>
<keyword evidence="4 8" id="KW-1003">Cell membrane</keyword>
<evidence type="ECO:0000256" key="9">
    <source>
        <dbReference type="SAM" id="Phobius"/>
    </source>
</evidence>
<keyword evidence="6 9" id="KW-1133">Transmembrane helix</keyword>
<gene>
    <name evidence="10" type="ORF">FD46_GL001714</name>
</gene>
<dbReference type="PIRSF" id="PIRSF016661">
    <property type="entry name" value="BioY"/>
    <property type="match status" value="1"/>
</dbReference>
<name>A0A0R1M944_9LACO</name>
<dbReference type="PANTHER" id="PTHR34295">
    <property type="entry name" value="BIOTIN TRANSPORTER BIOY"/>
    <property type="match status" value="1"/>
</dbReference>
<dbReference type="GO" id="GO:0015225">
    <property type="term" value="F:biotin transmembrane transporter activity"/>
    <property type="evidence" value="ECO:0007669"/>
    <property type="project" value="UniProtKB-UniRule"/>
</dbReference>
<dbReference type="GO" id="GO:0005886">
    <property type="term" value="C:plasma membrane"/>
    <property type="evidence" value="ECO:0007669"/>
    <property type="project" value="UniProtKB-SubCell"/>
</dbReference>
<protein>
    <recommendedName>
        <fullName evidence="8">Biotin transporter</fullName>
    </recommendedName>
</protein>
<dbReference type="PATRIC" id="fig|1423777.3.peg.1768"/>
<comment type="similarity">
    <text evidence="2 8">Belongs to the BioY family.</text>
</comment>
<comment type="caution">
    <text evidence="10">The sequence shown here is derived from an EMBL/GenBank/DDBJ whole genome shotgun (WGS) entry which is preliminary data.</text>
</comment>
<dbReference type="Gene3D" id="1.10.1760.20">
    <property type="match status" value="1"/>
</dbReference>
<keyword evidence="7 8" id="KW-0472">Membrane</keyword>
<dbReference type="InterPro" id="IPR003784">
    <property type="entry name" value="BioY"/>
</dbReference>
<dbReference type="Pfam" id="PF02632">
    <property type="entry name" value="BioY"/>
    <property type="match status" value="1"/>
</dbReference>
<dbReference type="OrthoDB" id="9803495at2"/>
<feature type="transmembrane region" description="Helical" evidence="9">
    <location>
        <begin position="86"/>
        <end position="103"/>
    </location>
</feature>
<keyword evidence="3 8" id="KW-0813">Transport</keyword>
<comment type="subcellular location">
    <subcellularLocation>
        <location evidence="1 8">Cell membrane</location>
        <topology evidence="1 8">Multi-pass membrane protein</topology>
    </subcellularLocation>
</comment>
<organism evidence="10 11">
    <name type="scientific">Liquorilactobacillus oeni DSM 19972</name>
    <dbReference type="NCBI Taxonomy" id="1423777"/>
    <lineage>
        <taxon>Bacteria</taxon>
        <taxon>Bacillati</taxon>
        <taxon>Bacillota</taxon>
        <taxon>Bacilli</taxon>
        <taxon>Lactobacillales</taxon>
        <taxon>Lactobacillaceae</taxon>
        <taxon>Liquorilactobacillus</taxon>
    </lineage>
</organism>
<dbReference type="AlphaFoldDB" id="A0A0R1M944"/>
<dbReference type="Proteomes" id="UP000051686">
    <property type="component" value="Unassembled WGS sequence"/>
</dbReference>
<dbReference type="RefSeq" id="WP_057896540.1">
    <property type="nucleotide sequence ID" value="NZ_AZEH01000039.1"/>
</dbReference>
<evidence type="ECO:0000256" key="2">
    <source>
        <dbReference type="ARBA" id="ARBA00010692"/>
    </source>
</evidence>
<evidence type="ECO:0000256" key="1">
    <source>
        <dbReference type="ARBA" id="ARBA00004651"/>
    </source>
</evidence>
<proteinExistence type="inferred from homology"/>
<evidence type="ECO:0000256" key="3">
    <source>
        <dbReference type="ARBA" id="ARBA00022448"/>
    </source>
</evidence>
<keyword evidence="5 9" id="KW-0812">Transmembrane</keyword>
<feature type="transmembrane region" description="Helical" evidence="9">
    <location>
        <begin position="110"/>
        <end position="133"/>
    </location>
</feature>
<feature type="transmembrane region" description="Helical" evidence="9">
    <location>
        <begin position="33"/>
        <end position="50"/>
    </location>
</feature>
<evidence type="ECO:0000313" key="11">
    <source>
        <dbReference type="Proteomes" id="UP000051686"/>
    </source>
</evidence>
<evidence type="ECO:0000256" key="5">
    <source>
        <dbReference type="ARBA" id="ARBA00022692"/>
    </source>
</evidence>
<evidence type="ECO:0000256" key="4">
    <source>
        <dbReference type="ARBA" id="ARBA00022475"/>
    </source>
</evidence>